<evidence type="ECO:0000313" key="3">
    <source>
        <dbReference type="Proteomes" id="UP000636800"/>
    </source>
</evidence>
<organism evidence="2 3">
    <name type="scientific">Vanilla planifolia</name>
    <name type="common">Vanilla</name>
    <dbReference type="NCBI Taxonomy" id="51239"/>
    <lineage>
        <taxon>Eukaryota</taxon>
        <taxon>Viridiplantae</taxon>
        <taxon>Streptophyta</taxon>
        <taxon>Embryophyta</taxon>
        <taxon>Tracheophyta</taxon>
        <taxon>Spermatophyta</taxon>
        <taxon>Magnoliopsida</taxon>
        <taxon>Liliopsida</taxon>
        <taxon>Asparagales</taxon>
        <taxon>Orchidaceae</taxon>
        <taxon>Vanilloideae</taxon>
        <taxon>Vanilleae</taxon>
        <taxon>Vanilla</taxon>
    </lineage>
</organism>
<comment type="caution">
    <text evidence="2">The sequence shown here is derived from an EMBL/GenBank/DDBJ whole genome shotgun (WGS) entry which is preliminary data.</text>
</comment>
<evidence type="ECO:0000313" key="2">
    <source>
        <dbReference type="EMBL" id="KAG0445905.1"/>
    </source>
</evidence>
<protein>
    <submittedName>
        <fullName evidence="2">Uncharacterized protein</fullName>
    </submittedName>
</protein>
<keyword evidence="3" id="KW-1185">Reference proteome</keyword>
<name>A0A835P4W3_VANPL</name>
<sequence>DAMKGSDQRLLFDGELMHRIAVGIVHRQVRHIALEDPRAFVDRKRSLQIRPFHGGLKRSSVAGCATCSMLEKPRKLSDKKTGAGKGYEGQGMQVPVLKVLRAGPMGPLTRAGK</sequence>
<dbReference type="Proteomes" id="UP000639772">
    <property type="component" value="Unassembled WGS sequence"/>
</dbReference>
<dbReference type="EMBL" id="JADCNL010000636">
    <property type="protein sequence ID" value="KAG0445905.1"/>
    <property type="molecule type" value="Genomic_DNA"/>
</dbReference>
<dbReference type="EMBL" id="JADCNM010000637">
    <property type="protein sequence ID" value="KAG0445895.1"/>
    <property type="molecule type" value="Genomic_DNA"/>
</dbReference>
<feature type="non-terminal residue" evidence="2">
    <location>
        <position position="113"/>
    </location>
</feature>
<proteinExistence type="predicted"/>
<gene>
    <name evidence="2" type="ORF">HPP92_029098</name>
    <name evidence="1" type="ORF">HPP92_029109</name>
</gene>
<evidence type="ECO:0000313" key="4">
    <source>
        <dbReference type="Proteomes" id="UP000639772"/>
    </source>
</evidence>
<dbReference type="Proteomes" id="UP000636800">
    <property type="component" value="Unassembled WGS sequence"/>
</dbReference>
<reference evidence="3 4" key="1">
    <citation type="journal article" date="2020" name="Nat. Food">
        <title>A phased Vanilla planifolia genome enables genetic improvement of flavour and production.</title>
        <authorList>
            <person name="Hasing T."/>
            <person name="Tang H."/>
            <person name="Brym M."/>
            <person name="Khazi F."/>
            <person name="Huang T."/>
            <person name="Chambers A.H."/>
        </authorList>
    </citation>
    <scope>NUCLEOTIDE SEQUENCE [LARGE SCALE GENOMIC DNA]</scope>
    <source>
        <tissue evidence="2">Leaf</tissue>
    </source>
</reference>
<evidence type="ECO:0000313" key="1">
    <source>
        <dbReference type="EMBL" id="KAG0445895.1"/>
    </source>
</evidence>
<accession>A0A835P4W3</accession>
<dbReference type="AlphaFoldDB" id="A0A835P4W3"/>